<keyword evidence="3" id="KW-0813">Transport</keyword>
<feature type="transmembrane region" description="Helical" evidence="8">
    <location>
        <begin position="471"/>
        <end position="493"/>
    </location>
</feature>
<dbReference type="OrthoDB" id="3900342at2759"/>
<name>A0A376B6L0_9ASCO</name>
<accession>A0A376B6L0</accession>
<dbReference type="FunFam" id="1.20.1740.10:FF:000006">
    <property type="entry name" value="General amino acid permease"/>
    <property type="match status" value="1"/>
</dbReference>
<feature type="transmembrane region" description="Helical" evidence="8">
    <location>
        <begin position="94"/>
        <end position="111"/>
    </location>
</feature>
<evidence type="ECO:0000256" key="1">
    <source>
        <dbReference type="ARBA" id="ARBA00004141"/>
    </source>
</evidence>
<dbReference type="Pfam" id="PF00324">
    <property type="entry name" value="AA_permease"/>
    <property type="match status" value="1"/>
</dbReference>
<feature type="transmembrane region" description="Helical" evidence="8">
    <location>
        <begin position="429"/>
        <end position="450"/>
    </location>
</feature>
<feature type="transmembrane region" description="Helical" evidence="8">
    <location>
        <begin position="499"/>
        <end position="520"/>
    </location>
</feature>
<comment type="similarity">
    <text evidence="2">Belongs to the amino acid-polyamine-organocation (APC) superfamily. YAT (TC 2.A.3.10) family.</text>
</comment>
<keyword evidence="6 8" id="KW-1133">Transmembrane helix</keyword>
<dbReference type="EMBL" id="UFAJ01000272">
    <property type="protein sequence ID" value="SSD60104.1"/>
    <property type="molecule type" value="Genomic_DNA"/>
</dbReference>
<comment type="subcellular location">
    <subcellularLocation>
        <location evidence="1">Membrane</location>
        <topology evidence="1">Multi-pass membrane protein</topology>
    </subcellularLocation>
</comment>
<reference evidence="11" key="1">
    <citation type="submission" date="2018-06" db="EMBL/GenBank/DDBJ databases">
        <authorList>
            <person name="Guldener U."/>
        </authorList>
    </citation>
    <scope>NUCLEOTIDE SEQUENCE [LARGE SCALE GENOMIC DNA]</scope>
    <source>
        <strain evidence="11">UTAD17</strain>
    </source>
</reference>
<protein>
    <submittedName>
        <fullName evidence="10">Related to Proline-specific permease</fullName>
    </submittedName>
</protein>
<dbReference type="PIRSF" id="PIRSF006060">
    <property type="entry name" value="AA_transporter"/>
    <property type="match status" value="1"/>
</dbReference>
<dbReference type="PANTHER" id="PTHR43341">
    <property type="entry name" value="AMINO ACID PERMEASE"/>
    <property type="match status" value="1"/>
</dbReference>
<evidence type="ECO:0000313" key="11">
    <source>
        <dbReference type="Proteomes" id="UP000262825"/>
    </source>
</evidence>
<evidence type="ECO:0000256" key="3">
    <source>
        <dbReference type="ARBA" id="ARBA00022448"/>
    </source>
</evidence>
<sequence length="570" mass="62946">MIKTSSDIYETGNSLHPTSSNKKAINVDVTIKERGEVYTTALENLESSDDNEKQEATLQKGLNSRQIQLLALGGAIGTGLFVGTGSTLVNCGPLPLMLAFIIISFVVYPIMNSIAEMICFLPQQGTTQELVSRYVDTSLGFAIGWNYAYAYAMLVASEISAAAGVIQYWDDKTNIAVYITVLLVVIISLNFMPVKFYGEFEFYFAIIKILCILGLIILSVVLFFGGGPNHDRLGFRFWKHPGPFAYHITTGSTGRFTDVWTAIIKSGFAFILSPELIGVACVEAQDTRRNISKASRRFIYRLVFFYICSTIAIGVIVSRKDTGLLKALSTGAPGASSSPFVAAIRNAGIRVLPHIINACILTSAWSSGNSFMYAASRTVLALANKGLAPKFFTKINKYGVPYNAVLLSAAVACLSYLNVSSGSALGFEWLSNISTISGFIAWVVLGIAHLRFRKAIDFNGLYDRLPYKAKFMPYATYWYIFFVGMICLTNGYAVFVHGLWNVSDFIAAYITLPIFFVLYFGHKLWFRTRWAIPIAEIDVTTGLVEAEEEAKMCLTPPPETKMGKFLEWLF</sequence>
<feature type="transmembrane region" description="Helical" evidence="8">
    <location>
        <begin position="298"/>
        <end position="317"/>
    </location>
</feature>
<evidence type="ECO:0000256" key="5">
    <source>
        <dbReference type="ARBA" id="ARBA00022970"/>
    </source>
</evidence>
<organism evidence="10 11">
    <name type="scientific">Saccharomycodes ludwigii</name>
    <dbReference type="NCBI Taxonomy" id="36035"/>
    <lineage>
        <taxon>Eukaryota</taxon>
        <taxon>Fungi</taxon>
        <taxon>Dikarya</taxon>
        <taxon>Ascomycota</taxon>
        <taxon>Saccharomycotina</taxon>
        <taxon>Saccharomycetes</taxon>
        <taxon>Saccharomycodales</taxon>
        <taxon>Saccharomycodaceae</taxon>
        <taxon>Saccharomycodes</taxon>
    </lineage>
</organism>
<dbReference type="GO" id="GO:0015171">
    <property type="term" value="F:amino acid transmembrane transporter activity"/>
    <property type="evidence" value="ECO:0007669"/>
    <property type="project" value="TreeGrafter"/>
</dbReference>
<dbReference type="Gene3D" id="1.20.1740.10">
    <property type="entry name" value="Amino acid/polyamine transporter I"/>
    <property type="match status" value="1"/>
</dbReference>
<evidence type="ECO:0000256" key="7">
    <source>
        <dbReference type="ARBA" id="ARBA00023136"/>
    </source>
</evidence>
<feature type="transmembrane region" description="Helical" evidence="8">
    <location>
        <begin position="175"/>
        <end position="192"/>
    </location>
</feature>
<keyword evidence="5" id="KW-0029">Amino-acid transport</keyword>
<evidence type="ECO:0000256" key="2">
    <source>
        <dbReference type="ARBA" id="ARBA00006983"/>
    </source>
</evidence>
<evidence type="ECO:0000256" key="8">
    <source>
        <dbReference type="SAM" id="Phobius"/>
    </source>
</evidence>
<evidence type="ECO:0000256" key="6">
    <source>
        <dbReference type="ARBA" id="ARBA00022989"/>
    </source>
</evidence>
<dbReference type="InterPro" id="IPR004840">
    <property type="entry name" value="Amino_acid_permease_CS"/>
</dbReference>
<gene>
    <name evidence="10" type="ORF">SCODWIG_01865</name>
</gene>
<dbReference type="PANTHER" id="PTHR43341:SF36">
    <property type="entry name" value="PROLINE-SPECIFIC PERMEASE"/>
    <property type="match status" value="1"/>
</dbReference>
<dbReference type="VEuPathDB" id="FungiDB:SCODWIG_01865"/>
<evidence type="ECO:0000313" key="10">
    <source>
        <dbReference type="EMBL" id="SSD60104.1"/>
    </source>
</evidence>
<keyword evidence="11" id="KW-1185">Reference proteome</keyword>
<dbReference type="InterPro" id="IPR004841">
    <property type="entry name" value="AA-permease/SLC12A_dom"/>
</dbReference>
<dbReference type="PROSITE" id="PS00218">
    <property type="entry name" value="AMINO_ACID_PERMEASE_1"/>
    <property type="match status" value="1"/>
</dbReference>
<feature type="transmembrane region" description="Helical" evidence="8">
    <location>
        <begin position="400"/>
        <end position="417"/>
    </location>
</feature>
<keyword evidence="4 8" id="KW-0812">Transmembrane</keyword>
<dbReference type="InterPro" id="IPR050524">
    <property type="entry name" value="APC_YAT"/>
</dbReference>
<dbReference type="Proteomes" id="UP000262825">
    <property type="component" value="Unassembled WGS sequence"/>
</dbReference>
<feature type="transmembrane region" description="Helical" evidence="8">
    <location>
        <begin position="69"/>
        <end position="88"/>
    </location>
</feature>
<feature type="transmembrane region" description="Helical" evidence="8">
    <location>
        <begin position="204"/>
        <end position="225"/>
    </location>
</feature>
<feature type="domain" description="Amino acid permease/ SLC12A" evidence="9">
    <location>
        <begin position="67"/>
        <end position="529"/>
    </location>
</feature>
<feature type="transmembrane region" description="Helical" evidence="8">
    <location>
        <begin position="148"/>
        <end position="169"/>
    </location>
</feature>
<dbReference type="GO" id="GO:0016020">
    <property type="term" value="C:membrane"/>
    <property type="evidence" value="ECO:0007669"/>
    <property type="project" value="UniProtKB-SubCell"/>
</dbReference>
<evidence type="ECO:0000256" key="4">
    <source>
        <dbReference type="ARBA" id="ARBA00022692"/>
    </source>
</evidence>
<evidence type="ECO:0000259" key="9">
    <source>
        <dbReference type="Pfam" id="PF00324"/>
    </source>
</evidence>
<keyword evidence="7 8" id="KW-0472">Membrane</keyword>
<proteinExistence type="inferred from homology"/>
<dbReference type="AlphaFoldDB" id="A0A376B6L0"/>